<dbReference type="OrthoDB" id="5397183at2759"/>
<evidence type="ECO:0000256" key="1">
    <source>
        <dbReference type="SAM" id="MobiDB-lite"/>
    </source>
</evidence>
<comment type="caution">
    <text evidence="2">The sequence shown here is derived from an EMBL/GenBank/DDBJ whole genome shotgun (WGS) entry which is preliminary data.</text>
</comment>
<gene>
    <name evidence="2" type="ORF">FGG08_000664</name>
</gene>
<reference evidence="2" key="1">
    <citation type="submission" date="2021-03" db="EMBL/GenBank/DDBJ databases">
        <title>Comparative genomics and phylogenomic investigation of the class Geoglossomycetes provide insights into ecological specialization and systematics.</title>
        <authorList>
            <person name="Melie T."/>
            <person name="Pirro S."/>
            <person name="Miller A.N."/>
            <person name="Quandt A."/>
        </authorList>
    </citation>
    <scope>NUCLEOTIDE SEQUENCE</scope>
    <source>
        <strain evidence="2">GBOQ0MN5Z8</strain>
    </source>
</reference>
<accession>A0A9P8ICP9</accession>
<keyword evidence="3" id="KW-1185">Reference proteome</keyword>
<protein>
    <submittedName>
        <fullName evidence="2">Uncharacterized protein</fullName>
    </submittedName>
</protein>
<evidence type="ECO:0000313" key="2">
    <source>
        <dbReference type="EMBL" id="KAH0545210.1"/>
    </source>
</evidence>
<dbReference type="EMBL" id="JAGHQL010000008">
    <property type="protein sequence ID" value="KAH0545210.1"/>
    <property type="molecule type" value="Genomic_DNA"/>
</dbReference>
<dbReference type="Proteomes" id="UP000698800">
    <property type="component" value="Unassembled WGS sequence"/>
</dbReference>
<feature type="region of interest" description="Disordered" evidence="1">
    <location>
        <begin position="61"/>
        <end position="119"/>
    </location>
</feature>
<sequence>MKPIRAEALTVSNAELLCEHSTVDRPLSFLNSSGKTMGSSGTGTSSTSFNVRNLATKAIQSATPKTGAGVQPLAENRSSERAPNARVLSSKVPRGRPELTKNHSEEKTVTSDYSSHSPVANSNTQFEFSETLTKLDSFKYIAPLAFDQTNSLNGEPKAELKREDMIKAMLASDIIQDGHIDTEPGSSISGTIQCRWPNDTHDRTNMAPAKTSPEEDFGWDRDMDDALGQLDHIEAPANPELQGMDHLIDGKFAGVDLGLEWNYQGPWQTMGDIGNTRGGDEVDMDGDMDDEDLIALPVGHHDLGHSYTESENTKMLGGYSSAGHPEAFSGAFYYSLGKNSDGEEEFSFGMGVVTDVTQLPGTTERFSPPSSLQYPFDDSSQTLEVYDSNLRGSSPPTGENPVSDNVMFTTNTQYEASISAANTPPGGDSHGITGQTAEVVDRTLAIVDDRGPGPTDPNALSLPTDIPDGSTKNPKIRVRIPNSPETPEPSALLKSKLPPHLLEYNASGQPKPFVRPAFPERVQDRSPIVGLSNKTFLRTCFRIGEAICAGSHAGRWGQDAVIELYARVVFSSRGDWKQHFQFADLFHDRPPFLNGTYEVFHGVELWERDSGRFLTEEGKGKMCRCLGRMRRDGHGWKLVVLNIWEATWDDVVWVKGIVCA</sequence>
<proteinExistence type="predicted"/>
<feature type="compositionally biased region" description="Basic and acidic residues" evidence="1">
    <location>
        <begin position="95"/>
        <end position="109"/>
    </location>
</feature>
<feature type="compositionally biased region" description="Polar residues" evidence="1">
    <location>
        <begin position="110"/>
        <end position="119"/>
    </location>
</feature>
<name>A0A9P8ICP9_9PEZI</name>
<dbReference type="AlphaFoldDB" id="A0A9P8ICP9"/>
<feature type="region of interest" description="Disordered" evidence="1">
    <location>
        <begin position="450"/>
        <end position="490"/>
    </location>
</feature>
<feature type="region of interest" description="Disordered" evidence="1">
    <location>
        <begin position="29"/>
        <end position="48"/>
    </location>
</feature>
<feature type="compositionally biased region" description="Low complexity" evidence="1">
    <location>
        <begin position="32"/>
        <end position="48"/>
    </location>
</feature>
<evidence type="ECO:0000313" key="3">
    <source>
        <dbReference type="Proteomes" id="UP000698800"/>
    </source>
</evidence>
<organism evidence="2 3">
    <name type="scientific">Glutinoglossum americanum</name>
    <dbReference type="NCBI Taxonomy" id="1670608"/>
    <lineage>
        <taxon>Eukaryota</taxon>
        <taxon>Fungi</taxon>
        <taxon>Dikarya</taxon>
        <taxon>Ascomycota</taxon>
        <taxon>Pezizomycotina</taxon>
        <taxon>Geoglossomycetes</taxon>
        <taxon>Geoglossales</taxon>
        <taxon>Geoglossaceae</taxon>
        <taxon>Glutinoglossum</taxon>
    </lineage>
</organism>